<keyword evidence="12" id="KW-0449">Lipoprotein</keyword>
<keyword evidence="6 9" id="KW-0378">Hydrolase</keyword>
<comment type="subcellular location">
    <subcellularLocation>
        <location evidence="9">Cell membrane</location>
        <topology evidence="9">Multi-pass membrane protein</topology>
    </subcellularLocation>
</comment>
<feature type="active site" evidence="9">
    <location>
        <position position="140"/>
    </location>
</feature>
<evidence type="ECO:0000256" key="10">
    <source>
        <dbReference type="RuleBase" id="RU000594"/>
    </source>
</evidence>
<evidence type="ECO:0000256" key="1">
    <source>
        <dbReference type="ARBA" id="ARBA00006139"/>
    </source>
</evidence>
<dbReference type="GO" id="GO:0006508">
    <property type="term" value="P:proteolysis"/>
    <property type="evidence" value="ECO:0007669"/>
    <property type="project" value="UniProtKB-KW"/>
</dbReference>
<evidence type="ECO:0000256" key="3">
    <source>
        <dbReference type="ARBA" id="ARBA00022670"/>
    </source>
</evidence>
<evidence type="ECO:0000256" key="7">
    <source>
        <dbReference type="ARBA" id="ARBA00022989"/>
    </source>
</evidence>
<dbReference type="PRINTS" id="PR00781">
    <property type="entry name" value="LIPOSIGPTASE"/>
</dbReference>
<proteinExistence type="inferred from homology"/>
<organism evidence="12">
    <name type="scientific">uncultured Chloroflexia bacterium</name>
    <dbReference type="NCBI Taxonomy" id="1672391"/>
    <lineage>
        <taxon>Bacteria</taxon>
        <taxon>Bacillati</taxon>
        <taxon>Chloroflexota</taxon>
        <taxon>Chloroflexia</taxon>
        <taxon>environmental samples</taxon>
    </lineage>
</organism>
<evidence type="ECO:0000313" key="12">
    <source>
        <dbReference type="EMBL" id="CAA9226706.1"/>
    </source>
</evidence>
<comment type="caution">
    <text evidence="9">Lacks conserved residue(s) required for the propagation of feature annotation.</text>
</comment>
<accession>A0A6J4HMQ6</accession>
<feature type="active site" evidence="9">
    <location>
        <position position="124"/>
    </location>
</feature>
<keyword evidence="5 9" id="KW-0064">Aspartyl protease</keyword>
<comment type="catalytic activity">
    <reaction evidence="9 10">
        <text>Release of signal peptides from bacterial membrane prolipoproteins. Hydrolyzes -Xaa-Yaa-Zaa-|-(S,diacylglyceryl)Cys-, in which Xaa is hydrophobic (preferably Leu), and Yaa (Ala or Ser) and Zaa (Gly or Ala) have small, neutral side chains.</text>
        <dbReference type="EC" id="3.4.23.36"/>
    </reaction>
</comment>
<feature type="transmembrane region" description="Helical" evidence="9">
    <location>
        <begin position="71"/>
        <end position="89"/>
    </location>
</feature>
<dbReference type="NCBIfam" id="TIGR00077">
    <property type="entry name" value="lspA"/>
    <property type="match status" value="1"/>
</dbReference>
<dbReference type="AlphaFoldDB" id="A0A6J4HMQ6"/>
<comment type="function">
    <text evidence="9 10">This protein specifically catalyzes the removal of signal peptides from prolipoproteins.</text>
</comment>
<dbReference type="EMBL" id="CADCTK010000186">
    <property type="protein sequence ID" value="CAA9226706.1"/>
    <property type="molecule type" value="Genomic_DNA"/>
</dbReference>
<dbReference type="HAMAP" id="MF_00161">
    <property type="entry name" value="LspA"/>
    <property type="match status" value="1"/>
</dbReference>
<dbReference type="PROSITE" id="PS00855">
    <property type="entry name" value="SPASE_II"/>
    <property type="match status" value="1"/>
</dbReference>
<comment type="pathway">
    <text evidence="9">Protein modification; lipoprotein biosynthesis (signal peptide cleavage).</text>
</comment>
<dbReference type="UniPathway" id="UPA00665"/>
<evidence type="ECO:0000256" key="8">
    <source>
        <dbReference type="ARBA" id="ARBA00023136"/>
    </source>
</evidence>
<dbReference type="InterPro" id="IPR001872">
    <property type="entry name" value="Peptidase_A8"/>
</dbReference>
<dbReference type="PANTHER" id="PTHR33695:SF1">
    <property type="entry name" value="LIPOPROTEIN SIGNAL PEPTIDASE"/>
    <property type="match status" value="1"/>
</dbReference>
<feature type="transmembrane region" description="Helical" evidence="9">
    <location>
        <begin position="134"/>
        <end position="156"/>
    </location>
</feature>
<evidence type="ECO:0000256" key="6">
    <source>
        <dbReference type="ARBA" id="ARBA00022801"/>
    </source>
</evidence>
<gene>
    <name evidence="9" type="primary">lspA</name>
    <name evidence="12" type="ORF">AVDCRST_MAG26-782</name>
</gene>
<keyword evidence="3 9" id="KW-0645">Protease</keyword>
<evidence type="ECO:0000256" key="5">
    <source>
        <dbReference type="ARBA" id="ARBA00022750"/>
    </source>
</evidence>
<evidence type="ECO:0000256" key="11">
    <source>
        <dbReference type="RuleBase" id="RU004181"/>
    </source>
</evidence>
<name>A0A6J4HMQ6_9CHLR</name>
<keyword evidence="2 9" id="KW-1003">Cell membrane</keyword>
<protein>
    <recommendedName>
        <fullName evidence="9">Lipoprotein signal peptidase</fullName>
        <ecNumber evidence="9">3.4.23.36</ecNumber>
    </recommendedName>
    <alternativeName>
        <fullName evidence="9">Prolipoprotein signal peptidase</fullName>
    </alternativeName>
    <alternativeName>
        <fullName evidence="9">Signal peptidase II</fullName>
        <shortName evidence="9">SPase II</shortName>
    </alternativeName>
</protein>
<dbReference type="GO" id="GO:0004190">
    <property type="term" value="F:aspartic-type endopeptidase activity"/>
    <property type="evidence" value="ECO:0007669"/>
    <property type="project" value="UniProtKB-UniRule"/>
</dbReference>
<reference evidence="12" key="1">
    <citation type="submission" date="2020-02" db="EMBL/GenBank/DDBJ databases">
        <authorList>
            <person name="Meier V. D."/>
        </authorList>
    </citation>
    <scope>NUCLEOTIDE SEQUENCE</scope>
    <source>
        <strain evidence="12">AVDCRST_MAG26</strain>
    </source>
</reference>
<sequence>MSTRSMAARLAVPGVVALLVIALDQWTKALVLRRWPLPQTGEIELVGQWLAFTYVRNEGIAFGLFQGVPQLFTVTALLIVAGAIYVYLYQMPAGDRLLPVLLGLIVGGALGNVIDRVRFGYVVDFIKTLGGRFPVFNVADSAVVVGILIMALYMFITDIGAESPLLTEPKDGS</sequence>
<keyword evidence="7 9" id="KW-1133">Transmembrane helix</keyword>
<evidence type="ECO:0000256" key="4">
    <source>
        <dbReference type="ARBA" id="ARBA00022692"/>
    </source>
</evidence>
<keyword evidence="4 9" id="KW-0812">Transmembrane</keyword>
<feature type="transmembrane region" description="Helical" evidence="9">
    <location>
        <begin position="96"/>
        <end position="114"/>
    </location>
</feature>
<dbReference type="GO" id="GO:0005886">
    <property type="term" value="C:plasma membrane"/>
    <property type="evidence" value="ECO:0007669"/>
    <property type="project" value="UniProtKB-SubCell"/>
</dbReference>
<keyword evidence="8 9" id="KW-0472">Membrane</keyword>
<evidence type="ECO:0000256" key="2">
    <source>
        <dbReference type="ARBA" id="ARBA00022475"/>
    </source>
</evidence>
<comment type="similarity">
    <text evidence="1 9 11">Belongs to the peptidase A8 family.</text>
</comment>
<dbReference type="Pfam" id="PF01252">
    <property type="entry name" value="Peptidase_A8"/>
    <property type="match status" value="1"/>
</dbReference>
<evidence type="ECO:0000256" key="9">
    <source>
        <dbReference type="HAMAP-Rule" id="MF_00161"/>
    </source>
</evidence>
<dbReference type="EC" id="3.4.23.36" evidence="9"/>
<dbReference type="PANTHER" id="PTHR33695">
    <property type="entry name" value="LIPOPROTEIN SIGNAL PEPTIDASE"/>
    <property type="match status" value="1"/>
</dbReference>